<reference evidence="2 3" key="2">
    <citation type="submission" date="2014-03" db="EMBL/GenBank/DDBJ databases">
        <title>Draft Genome Sequences of Four Burkholderia Strains.</title>
        <authorList>
            <person name="Liu X.Y."/>
            <person name="Li C.X."/>
            <person name="Xu J.H."/>
        </authorList>
    </citation>
    <scope>NUCLEOTIDE SEQUENCE [LARGE SCALE GENOMIC DNA]</scope>
    <source>
        <strain evidence="2 3">R27</strain>
    </source>
</reference>
<dbReference type="EMBL" id="BMEG01000014">
    <property type="protein sequence ID" value="GGD94248.1"/>
    <property type="molecule type" value="Genomic_DNA"/>
</dbReference>
<name>A0A069NLE8_9BURK</name>
<evidence type="ECO:0000313" key="1">
    <source>
        <dbReference type="EMBL" id="GGD94248.1"/>
    </source>
</evidence>
<reference evidence="1" key="1">
    <citation type="journal article" date="2014" name="Int. J. Syst. Evol. Microbiol.">
        <title>Complete genome of a new Firmicutes species belonging to the dominant human colonic microbiota ('Ruminococcus bicirculans') reveals two chromosomes and a selective capacity to utilize plant glucans.</title>
        <authorList>
            <consortium name="NISC Comparative Sequencing Program"/>
            <person name="Wegmann U."/>
            <person name="Louis P."/>
            <person name="Goesmann A."/>
            <person name="Henrissat B."/>
            <person name="Duncan S.H."/>
            <person name="Flint H.J."/>
        </authorList>
    </citation>
    <scope>NUCLEOTIDE SEQUENCE</scope>
    <source>
        <strain evidence="1">CGMCC 1.11013</strain>
    </source>
</reference>
<organism evidence="2 3">
    <name type="scientific">Caballeronia grimmiae</name>
    <dbReference type="NCBI Taxonomy" id="1071679"/>
    <lineage>
        <taxon>Bacteria</taxon>
        <taxon>Pseudomonadati</taxon>
        <taxon>Pseudomonadota</taxon>
        <taxon>Betaproteobacteria</taxon>
        <taxon>Burkholderiales</taxon>
        <taxon>Burkholderiaceae</taxon>
        <taxon>Caballeronia</taxon>
    </lineage>
</organism>
<evidence type="ECO:0000313" key="2">
    <source>
        <dbReference type="EMBL" id="KDR29308.1"/>
    </source>
</evidence>
<dbReference type="Proteomes" id="UP000027439">
    <property type="component" value="Unassembled WGS sequence"/>
</dbReference>
<protein>
    <submittedName>
        <fullName evidence="2">Uncharacterized protein</fullName>
    </submittedName>
</protein>
<gene>
    <name evidence="2" type="ORF">BG57_18055</name>
    <name evidence="1" type="ORF">GCM10010985_56140</name>
</gene>
<reference evidence="4" key="3">
    <citation type="journal article" date="2019" name="Int. J. Syst. Evol. Microbiol.">
        <title>The Global Catalogue of Microorganisms (GCM) 10K type strain sequencing project: providing services to taxonomists for standard genome sequencing and annotation.</title>
        <authorList>
            <consortium name="The Broad Institute Genomics Platform"/>
            <consortium name="The Broad Institute Genome Sequencing Center for Infectious Disease"/>
            <person name="Wu L."/>
            <person name="Ma J."/>
        </authorList>
    </citation>
    <scope>NUCLEOTIDE SEQUENCE [LARGE SCALE GENOMIC DNA]</scope>
    <source>
        <strain evidence="4">CGMCC 1.11013</strain>
    </source>
</reference>
<comment type="caution">
    <text evidence="2">The sequence shown here is derived from an EMBL/GenBank/DDBJ whole genome shotgun (WGS) entry which is preliminary data.</text>
</comment>
<keyword evidence="4" id="KW-1185">Reference proteome</keyword>
<dbReference type="RefSeq" id="WP_035968617.1">
    <property type="nucleotide sequence ID" value="NZ_BMEG01000014.1"/>
</dbReference>
<reference evidence="1" key="4">
    <citation type="submission" date="2024-05" db="EMBL/GenBank/DDBJ databases">
        <authorList>
            <person name="Sun Q."/>
            <person name="Zhou Y."/>
        </authorList>
    </citation>
    <scope>NUCLEOTIDE SEQUENCE</scope>
    <source>
        <strain evidence="1">CGMCC 1.11013</strain>
    </source>
</reference>
<evidence type="ECO:0000313" key="3">
    <source>
        <dbReference type="Proteomes" id="UP000027439"/>
    </source>
</evidence>
<sequence length="105" mass="11791">MRKVIPFERRAAASNTLGHVEAKCAHRNLRLVEQGGIVMCTDCHITLSPFWALSMLSEQYALSMAHIDRLKSRIQLADARILELSRELDAMLPAKRSPNKSSTDT</sequence>
<dbReference type="eggNOG" id="ENOG50317GA">
    <property type="taxonomic scope" value="Bacteria"/>
</dbReference>
<proteinExistence type="predicted"/>
<evidence type="ECO:0000313" key="4">
    <source>
        <dbReference type="Proteomes" id="UP000597138"/>
    </source>
</evidence>
<accession>A0A069NLE8</accession>
<dbReference type="Proteomes" id="UP000597138">
    <property type="component" value="Unassembled WGS sequence"/>
</dbReference>
<dbReference type="AlphaFoldDB" id="A0A069NLE8"/>
<dbReference type="STRING" id="1071679.BG57_18055"/>
<dbReference type="EMBL" id="JFHE01000031">
    <property type="protein sequence ID" value="KDR29308.1"/>
    <property type="molecule type" value="Genomic_DNA"/>
</dbReference>